<evidence type="ECO:0000256" key="6">
    <source>
        <dbReference type="ARBA" id="ARBA00022491"/>
    </source>
</evidence>
<keyword evidence="11" id="KW-0805">Transcription regulation</keyword>
<dbReference type="PANTHER" id="PTHR10742">
    <property type="entry name" value="FLAVIN MONOAMINE OXIDASE"/>
    <property type="match status" value="1"/>
</dbReference>
<evidence type="ECO:0000259" key="16">
    <source>
        <dbReference type="PROSITE" id="PS50934"/>
    </source>
</evidence>
<evidence type="ECO:0000256" key="15">
    <source>
        <dbReference type="SAM" id="Coils"/>
    </source>
</evidence>
<protein>
    <recommendedName>
        <fullName evidence="16">SWIRM domain-containing protein</fullName>
    </recommendedName>
</protein>
<accession>A0A8J2PFC6</accession>
<comment type="caution">
    <text evidence="17">The sequence shown here is derived from an EMBL/GenBank/DDBJ whole genome shotgun (WGS) entry which is preliminary data.</text>
</comment>
<evidence type="ECO:0000313" key="17">
    <source>
        <dbReference type="EMBL" id="CAG7784750.1"/>
    </source>
</evidence>
<evidence type="ECO:0000256" key="9">
    <source>
        <dbReference type="ARBA" id="ARBA00022827"/>
    </source>
</evidence>
<dbReference type="GO" id="GO:0050660">
    <property type="term" value="F:flavin adenine dinucleotide binding"/>
    <property type="evidence" value="ECO:0007669"/>
    <property type="project" value="TreeGrafter"/>
</dbReference>
<dbReference type="GO" id="GO:0003723">
    <property type="term" value="F:RNA binding"/>
    <property type="evidence" value="ECO:0007669"/>
    <property type="project" value="UniProtKB-ARBA"/>
</dbReference>
<evidence type="ECO:0000256" key="7">
    <source>
        <dbReference type="ARBA" id="ARBA00022553"/>
    </source>
</evidence>
<evidence type="ECO:0000256" key="12">
    <source>
        <dbReference type="ARBA" id="ARBA00023054"/>
    </source>
</evidence>
<organism evidence="17 18">
    <name type="scientific">Allacma fusca</name>
    <dbReference type="NCBI Taxonomy" id="39272"/>
    <lineage>
        <taxon>Eukaryota</taxon>
        <taxon>Metazoa</taxon>
        <taxon>Ecdysozoa</taxon>
        <taxon>Arthropoda</taxon>
        <taxon>Hexapoda</taxon>
        <taxon>Collembola</taxon>
        <taxon>Symphypleona</taxon>
        <taxon>Sminthuridae</taxon>
        <taxon>Allacma</taxon>
    </lineage>
</organism>
<feature type="coiled-coil region" evidence="15">
    <location>
        <begin position="279"/>
        <end position="344"/>
    </location>
</feature>
<feature type="domain" description="SWIRM" evidence="16">
    <location>
        <begin position="5"/>
        <end position="104"/>
    </location>
</feature>
<keyword evidence="10" id="KW-0560">Oxidoreductase</keyword>
<evidence type="ECO:0000256" key="1">
    <source>
        <dbReference type="ARBA" id="ARBA00001974"/>
    </source>
</evidence>
<dbReference type="Pfam" id="PF04433">
    <property type="entry name" value="SWIRM"/>
    <property type="match status" value="1"/>
</dbReference>
<dbReference type="FunFam" id="3.50.50.60:FF:000029">
    <property type="entry name" value="Lysine-specific histone demethylase"/>
    <property type="match status" value="1"/>
</dbReference>
<dbReference type="GO" id="GO:0005634">
    <property type="term" value="C:nucleus"/>
    <property type="evidence" value="ECO:0007669"/>
    <property type="project" value="UniProtKB-SubCell"/>
</dbReference>
<comment type="similarity">
    <text evidence="4">Belongs to the flavin monoamine oxidase family.</text>
</comment>
<keyword evidence="12 15" id="KW-0175">Coiled coil</keyword>
<keyword evidence="9" id="KW-0274">FAD</keyword>
<gene>
    <name evidence="17" type="ORF">AFUS01_LOCUS23417</name>
</gene>
<evidence type="ECO:0000256" key="11">
    <source>
        <dbReference type="ARBA" id="ARBA00023015"/>
    </source>
</evidence>
<dbReference type="GO" id="GO:0005694">
    <property type="term" value="C:chromosome"/>
    <property type="evidence" value="ECO:0007669"/>
    <property type="project" value="UniProtKB-SubCell"/>
</dbReference>
<dbReference type="FunFam" id="1.10.10.10:FF:000064">
    <property type="entry name" value="Lysine-specific histone demethylase 1A"/>
    <property type="match status" value="1"/>
</dbReference>
<reference evidence="17" key="1">
    <citation type="submission" date="2021-06" db="EMBL/GenBank/DDBJ databases">
        <authorList>
            <person name="Hodson N. C."/>
            <person name="Mongue J. A."/>
            <person name="Jaron S. K."/>
        </authorList>
    </citation>
    <scope>NUCLEOTIDE SEQUENCE</scope>
</reference>
<keyword evidence="14" id="KW-0539">Nucleus</keyword>
<dbReference type="AlphaFoldDB" id="A0A8J2PFC6"/>
<evidence type="ECO:0000256" key="13">
    <source>
        <dbReference type="ARBA" id="ARBA00023163"/>
    </source>
</evidence>
<dbReference type="OrthoDB" id="9982100at2759"/>
<dbReference type="Pfam" id="PF01593">
    <property type="entry name" value="Amino_oxidase"/>
    <property type="match status" value="1"/>
</dbReference>
<sequence length="408" mass="47096">MRFTLEGAAFQSRLPFDRLSTAEANAFPDVASGAIQTQKLYLYLRNRILQLWLENPKKELTIQGVWAKLEPPYDTDKKIVFRVHEYLNRHGYINFGVFELSGNPIEKKPVRVIVIGAGVAGLAAAQQMKRFGMEVIVLESRDRVGGRIATFRKNQFVADLGAMVVTGLGGNPINVLSKQIKMELHKIRQKCPLYEATGETVPKEKDEKIEREFNRLLEATSFLSHHLDFNYVNNKAVSLGEALEWVIKLQEKHVKEKQMEFYNGISDLLERHKTCLSKMIVVKEQVEELHAKYKELIQEAKRDFIKEFAYRSTLLDLNENIKEYEQLENLQKELEAQILEMENSTPYSVYLSPRDRQILDWHFANLEFANAAPLSNLSLKHWDQDDDFEFTGNHLTTSLLSVKFCLLT</sequence>
<evidence type="ECO:0000256" key="8">
    <source>
        <dbReference type="ARBA" id="ARBA00022630"/>
    </source>
</evidence>
<dbReference type="Proteomes" id="UP000708208">
    <property type="component" value="Unassembled WGS sequence"/>
</dbReference>
<keyword evidence="7" id="KW-0597">Phosphoprotein</keyword>
<dbReference type="GO" id="GO:0003682">
    <property type="term" value="F:chromatin binding"/>
    <property type="evidence" value="ECO:0007669"/>
    <property type="project" value="TreeGrafter"/>
</dbReference>
<name>A0A8J2PFC6_9HEXA</name>
<keyword evidence="6" id="KW-0678">Repressor</keyword>
<evidence type="ECO:0000256" key="2">
    <source>
        <dbReference type="ARBA" id="ARBA00004123"/>
    </source>
</evidence>
<dbReference type="PROSITE" id="PS50934">
    <property type="entry name" value="SWIRM"/>
    <property type="match status" value="1"/>
</dbReference>
<comment type="cofactor">
    <cofactor evidence="1">
        <name>FAD</name>
        <dbReference type="ChEBI" id="CHEBI:57692"/>
    </cofactor>
</comment>
<dbReference type="GO" id="GO:0008284">
    <property type="term" value="P:positive regulation of cell population proliferation"/>
    <property type="evidence" value="ECO:0007669"/>
    <property type="project" value="UniProtKB-ARBA"/>
</dbReference>
<dbReference type="PANTHER" id="PTHR10742:SF386">
    <property type="entry name" value="LYSINE-SPECIFIC HISTONE DEMETHYLASE 1A"/>
    <property type="match status" value="1"/>
</dbReference>
<dbReference type="GO" id="GO:0010468">
    <property type="term" value="P:regulation of gene expression"/>
    <property type="evidence" value="ECO:0007669"/>
    <property type="project" value="UniProtKB-ARBA"/>
</dbReference>
<dbReference type="InterPro" id="IPR007526">
    <property type="entry name" value="SWIRM"/>
</dbReference>
<evidence type="ECO:0000256" key="5">
    <source>
        <dbReference type="ARBA" id="ARBA00022454"/>
    </source>
</evidence>
<dbReference type="GO" id="GO:0140682">
    <property type="term" value="F:FAD-dependent H3K4me/H3K4me3 demethylase activity"/>
    <property type="evidence" value="ECO:0007669"/>
    <property type="project" value="UniProtKB-ARBA"/>
</dbReference>
<comment type="subcellular location">
    <subcellularLocation>
        <location evidence="3">Chromosome</location>
    </subcellularLocation>
    <subcellularLocation>
        <location evidence="2">Nucleus</location>
    </subcellularLocation>
</comment>
<evidence type="ECO:0000313" key="18">
    <source>
        <dbReference type="Proteomes" id="UP000708208"/>
    </source>
</evidence>
<evidence type="ECO:0000256" key="10">
    <source>
        <dbReference type="ARBA" id="ARBA00023002"/>
    </source>
</evidence>
<dbReference type="FunFam" id="1.10.287.80:FF:000002">
    <property type="entry name" value="Lysine-specific histone demethylase 1A"/>
    <property type="match status" value="1"/>
</dbReference>
<keyword evidence="8" id="KW-0285">Flavoprotein</keyword>
<dbReference type="InterPro" id="IPR050281">
    <property type="entry name" value="Flavin_monoamine_oxidase"/>
</dbReference>
<evidence type="ECO:0000256" key="14">
    <source>
        <dbReference type="ARBA" id="ARBA00023242"/>
    </source>
</evidence>
<keyword evidence="13" id="KW-0804">Transcription</keyword>
<dbReference type="EMBL" id="CAJVCH010281886">
    <property type="protein sequence ID" value="CAG7784750.1"/>
    <property type="molecule type" value="Genomic_DNA"/>
</dbReference>
<dbReference type="InterPro" id="IPR002937">
    <property type="entry name" value="Amino_oxidase"/>
</dbReference>
<keyword evidence="18" id="KW-1185">Reference proteome</keyword>
<evidence type="ECO:0000256" key="3">
    <source>
        <dbReference type="ARBA" id="ARBA00004286"/>
    </source>
</evidence>
<evidence type="ECO:0000256" key="4">
    <source>
        <dbReference type="ARBA" id="ARBA00005995"/>
    </source>
</evidence>
<keyword evidence="5" id="KW-0158">Chromosome</keyword>
<proteinExistence type="inferred from homology"/>